<dbReference type="AlphaFoldDB" id="A0A931AWR8"/>
<organism evidence="3 4">
    <name type="scientific">Streptacidiphilus fuscans</name>
    <dbReference type="NCBI Taxonomy" id="2789292"/>
    <lineage>
        <taxon>Bacteria</taxon>
        <taxon>Bacillati</taxon>
        <taxon>Actinomycetota</taxon>
        <taxon>Actinomycetes</taxon>
        <taxon>Kitasatosporales</taxon>
        <taxon>Streptomycetaceae</taxon>
        <taxon>Streptacidiphilus</taxon>
    </lineage>
</organism>
<dbReference type="InterPro" id="IPR012338">
    <property type="entry name" value="Beta-lactam/transpept-like"/>
</dbReference>
<feature type="domain" description="Beta-lactamase-related" evidence="2">
    <location>
        <begin position="9"/>
        <end position="362"/>
    </location>
</feature>
<evidence type="ECO:0000313" key="3">
    <source>
        <dbReference type="EMBL" id="MBF9066940.1"/>
    </source>
</evidence>
<keyword evidence="1" id="KW-0378">Hydrolase</keyword>
<dbReference type="Pfam" id="PF00144">
    <property type="entry name" value="Beta-lactamase"/>
    <property type="match status" value="1"/>
</dbReference>
<dbReference type="SUPFAM" id="SSF56601">
    <property type="entry name" value="beta-lactamase/transpeptidase-like"/>
    <property type="match status" value="1"/>
</dbReference>
<evidence type="ECO:0000313" key="4">
    <source>
        <dbReference type="Proteomes" id="UP000657385"/>
    </source>
</evidence>
<dbReference type="InterPro" id="IPR050789">
    <property type="entry name" value="Diverse_Enzym_Activities"/>
</dbReference>
<dbReference type="Proteomes" id="UP000657385">
    <property type="component" value="Unassembled WGS sequence"/>
</dbReference>
<evidence type="ECO:0000256" key="1">
    <source>
        <dbReference type="ARBA" id="ARBA00022801"/>
    </source>
</evidence>
<dbReference type="GO" id="GO:0016787">
    <property type="term" value="F:hydrolase activity"/>
    <property type="evidence" value="ECO:0007669"/>
    <property type="project" value="UniProtKB-KW"/>
</dbReference>
<keyword evidence="4" id="KW-1185">Reference proteome</keyword>
<accession>A0A931AWR8</accession>
<gene>
    <name evidence="3" type="ORF">I2501_02655</name>
</gene>
<comment type="caution">
    <text evidence="3">The sequence shown here is derived from an EMBL/GenBank/DDBJ whole genome shotgun (WGS) entry which is preliminary data.</text>
</comment>
<evidence type="ECO:0000259" key="2">
    <source>
        <dbReference type="Pfam" id="PF00144"/>
    </source>
</evidence>
<dbReference type="PANTHER" id="PTHR43283:SF11">
    <property type="entry name" value="BETA-LACTAMASE-RELATED DOMAIN-CONTAINING PROTEIN"/>
    <property type="match status" value="1"/>
</dbReference>
<reference evidence="3" key="1">
    <citation type="submission" date="2020-11" db="EMBL/GenBank/DDBJ databases">
        <title>Isolation and identification of active actinomycetes.</title>
        <authorList>
            <person name="Yu B."/>
        </authorList>
    </citation>
    <scope>NUCLEOTIDE SEQUENCE</scope>
    <source>
        <strain evidence="3">NEAU-YB345</strain>
    </source>
</reference>
<sequence>MNRMNRISDLLDAAVARGTCSAAAVAVTVHGEPVLRYGTGVLQRFDDDCAELPAGRQQPVTPETLFDLASVTKAYSAHTLLGLVASGTLALDAPLADHLPEYREGERPKVTLRHLLTHTSGLPAVWDGWRPAAERRAAPNALASWPPDRRTLLADLAATPLTAPPGTRWEYACTGYLTAMLLAERATGEPWEALVARHTLAPLGLAATTFRPDPARTAATEHQPQFARGTVRGTVHDEASWSLGGTAANAGLFAPLEDVARFAEAIRRGEDERTAAWMWEDQLPDVLPPDAERPPHGASLGLRIGETVWMGAAGRRSRGHTGFTGTSMQIDRERGLTVVLLTNRVHPTRDGGSVHPLRAAVADAATALAPLA</sequence>
<proteinExistence type="predicted"/>
<dbReference type="PANTHER" id="PTHR43283">
    <property type="entry name" value="BETA-LACTAMASE-RELATED"/>
    <property type="match status" value="1"/>
</dbReference>
<dbReference type="RefSeq" id="WP_196192105.1">
    <property type="nucleotide sequence ID" value="NZ_JADPRT010000001.1"/>
</dbReference>
<name>A0A931AWR8_9ACTN</name>
<protein>
    <submittedName>
        <fullName evidence="3">Beta-lactamase family protein</fullName>
    </submittedName>
</protein>
<dbReference type="Gene3D" id="3.40.710.10">
    <property type="entry name" value="DD-peptidase/beta-lactamase superfamily"/>
    <property type="match status" value="1"/>
</dbReference>
<dbReference type="EMBL" id="JADPRT010000001">
    <property type="protein sequence ID" value="MBF9066940.1"/>
    <property type="molecule type" value="Genomic_DNA"/>
</dbReference>
<dbReference type="InterPro" id="IPR001466">
    <property type="entry name" value="Beta-lactam-related"/>
</dbReference>